<gene>
    <name evidence="2" type="ORF">HNR40_002208</name>
</gene>
<feature type="coiled-coil region" evidence="1">
    <location>
        <begin position="86"/>
        <end position="153"/>
    </location>
</feature>
<comment type="caution">
    <text evidence="2">The sequence shown here is derived from an EMBL/GenBank/DDBJ whole genome shotgun (WGS) entry which is preliminary data.</text>
</comment>
<proteinExistence type="predicted"/>
<reference evidence="2 3" key="1">
    <citation type="submission" date="2020-08" db="EMBL/GenBank/DDBJ databases">
        <title>Genomic Encyclopedia of Type Strains, Phase IV (KMG-IV): sequencing the most valuable type-strain genomes for metagenomic binning, comparative biology and taxonomic classification.</title>
        <authorList>
            <person name="Goeker M."/>
        </authorList>
    </citation>
    <scope>NUCLEOTIDE SEQUENCE [LARGE SCALE GENOMIC DNA]</scope>
    <source>
        <strain evidence="2 3">DSM 45385</strain>
    </source>
</reference>
<dbReference type="EMBL" id="JACHIN010000002">
    <property type="protein sequence ID" value="MBB5076744.1"/>
    <property type="molecule type" value="Genomic_DNA"/>
</dbReference>
<dbReference type="Gene3D" id="1.20.120.330">
    <property type="entry name" value="Nucleotidyltransferases domain 2"/>
    <property type="match status" value="1"/>
</dbReference>
<dbReference type="AlphaFoldDB" id="A0A7W8A0H2"/>
<evidence type="ECO:0000313" key="3">
    <source>
        <dbReference type="Proteomes" id="UP000568380"/>
    </source>
</evidence>
<evidence type="ECO:0000313" key="2">
    <source>
        <dbReference type="EMBL" id="MBB5076744.1"/>
    </source>
</evidence>
<organism evidence="2 3">
    <name type="scientific">Nonomuraea endophytica</name>
    <dbReference type="NCBI Taxonomy" id="714136"/>
    <lineage>
        <taxon>Bacteria</taxon>
        <taxon>Bacillati</taxon>
        <taxon>Actinomycetota</taxon>
        <taxon>Actinomycetes</taxon>
        <taxon>Streptosporangiales</taxon>
        <taxon>Streptosporangiaceae</taxon>
        <taxon>Nonomuraea</taxon>
    </lineage>
</organism>
<accession>A0A7W8A0H2</accession>
<sequence length="406" mass="42068">MHDAADPGTLLSASDEHGLRARDLDGAAGTMRMVASGLAAGTLVGPCASRFMTTLGGLATALITARSAHEELADALRRVVAPIAEEQEARDKLDRAERRLSEVHTRLSGLPATADPVALARSKQEIEEAEEEVKRARRRHEEAARERDRAVRALAAACQGAAVLRTLPAPPGEVVIGPRLQETLKERGMRPGPRRAGGHGLTPQELRRIQRNGLSPAAPLFSLLYGKYGDDGALSSGKLPLGGRYTLGHRAFEVSGGAGRIGSDYGARGDFRAEAYALKADGGWRARHLEAGWSARAGGGEVSAGAEARVGPDGFRARGGFDGFVGAKAGVEGSADVAGVKAKAGVEVQGGVGMSAHADGGFHDGKLKLQLSGGLAFGPGAKLTGGVEVDVRKIVSAPFNAIKSLP</sequence>
<dbReference type="RefSeq" id="WP_184960308.1">
    <property type="nucleotide sequence ID" value="NZ_JACHIN010000002.1"/>
</dbReference>
<keyword evidence="3" id="KW-1185">Reference proteome</keyword>
<dbReference type="Proteomes" id="UP000568380">
    <property type="component" value="Unassembled WGS sequence"/>
</dbReference>
<name>A0A7W8A0H2_9ACTN</name>
<protein>
    <submittedName>
        <fullName evidence="2">Uncharacterized protein</fullName>
    </submittedName>
</protein>
<evidence type="ECO:0000256" key="1">
    <source>
        <dbReference type="SAM" id="Coils"/>
    </source>
</evidence>
<keyword evidence="1" id="KW-0175">Coiled coil</keyword>